<gene>
    <name evidence="2" type="ORF">Sangu_1055300</name>
</gene>
<dbReference type="EMBL" id="JACGWK010000006">
    <property type="protein sequence ID" value="KAL0348275.1"/>
    <property type="molecule type" value="Genomic_DNA"/>
</dbReference>
<dbReference type="AlphaFoldDB" id="A0AAW2NXF5"/>
<feature type="region of interest" description="Disordered" evidence="1">
    <location>
        <begin position="26"/>
        <end position="65"/>
    </location>
</feature>
<accession>A0AAW2NXF5</accession>
<protein>
    <submittedName>
        <fullName evidence="2">Uncharacterized protein</fullName>
    </submittedName>
</protein>
<proteinExistence type="predicted"/>
<evidence type="ECO:0000313" key="2">
    <source>
        <dbReference type="EMBL" id="KAL0348275.1"/>
    </source>
</evidence>
<reference evidence="2" key="2">
    <citation type="journal article" date="2024" name="Plant">
        <title>Genomic evolution and insights into agronomic trait innovations of Sesamum species.</title>
        <authorList>
            <person name="Miao H."/>
            <person name="Wang L."/>
            <person name="Qu L."/>
            <person name="Liu H."/>
            <person name="Sun Y."/>
            <person name="Le M."/>
            <person name="Wang Q."/>
            <person name="Wei S."/>
            <person name="Zheng Y."/>
            <person name="Lin W."/>
            <person name="Duan Y."/>
            <person name="Cao H."/>
            <person name="Xiong S."/>
            <person name="Wang X."/>
            <person name="Wei L."/>
            <person name="Li C."/>
            <person name="Ma Q."/>
            <person name="Ju M."/>
            <person name="Zhao R."/>
            <person name="Li G."/>
            <person name="Mu C."/>
            <person name="Tian Q."/>
            <person name="Mei H."/>
            <person name="Zhang T."/>
            <person name="Gao T."/>
            <person name="Zhang H."/>
        </authorList>
    </citation>
    <scope>NUCLEOTIDE SEQUENCE</scope>
    <source>
        <strain evidence="2">G01</strain>
    </source>
</reference>
<name>A0AAW2NXF5_9LAMI</name>
<reference evidence="2" key="1">
    <citation type="submission" date="2020-06" db="EMBL/GenBank/DDBJ databases">
        <authorList>
            <person name="Li T."/>
            <person name="Hu X."/>
            <person name="Zhang T."/>
            <person name="Song X."/>
            <person name="Zhang H."/>
            <person name="Dai N."/>
            <person name="Sheng W."/>
            <person name="Hou X."/>
            <person name="Wei L."/>
        </authorList>
    </citation>
    <scope>NUCLEOTIDE SEQUENCE</scope>
    <source>
        <strain evidence="2">G01</strain>
        <tissue evidence="2">Leaf</tissue>
    </source>
</reference>
<organism evidence="2">
    <name type="scientific">Sesamum angustifolium</name>
    <dbReference type="NCBI Taxonomy" id="2727405"/>
    <lineage>
        <taxon>Eukaryota</taxon>
        <taxon>Viridiplantae</taxon>
        <taxon>Streptophyta</taxon>
        <taxon>Embryophyta</taxon>
        <taxon>Tracheophyta</taxon>
        <taxon>Spermatophyta</taxon>
        <taxon>Magnoliopsida</taxon>
        <taxon>eudicotyledons</taxon>
        <taxon>Gunneridae</taxon>
        <taxon>Pentapetalae</taxon>
        <taxon>asterids</taxon>
        <taxon>lamiids</taxon>
        <taxon>Lamiales</taxon>
        <taxon>Pedaliaceae</taxon>
        <taxon>Sesamum</taxon>
    </lineage>
</organism>
<feature type="compositionally biased region" description="Basic and acidic residues" evidence="1">
    <location>
        <begin position="41"/>
        <end position="65"/>
    </location>
</feature>
<feature type="compositionally biased region" description="Polar residues" evidence="1">
    <location>
        <begin position="26"/>
        <end position="37"/>
    </location>
</feature>
<sequence>MLPENHVSAIASDPKFRVAVAAAISSLISKDSQTTPTNLPPKDDHREGSNSGDLRDNPIERSATE</sequence>
<comment type="caution">
    <text evidence="2">The sequence shown here is derived from an EMBL/GenBank/DDBJ whole genome shotgun (WGS) entry which is preliminary data.</text>
</comment>
<evidence type="ECO:0000256" key="1">
    <source>
        <dbReference type="SAM" id="MobiDB-lite"/>
    </source>
</evidence>